<comment type="caution">
    <text evidence="1">The sequence shown here is derived from an EMBL/GenBank/DDBJ whole genome shotgun (WGS) entry which is preliminary data.</text>
</comment>
<organism evidence="1 2">
    <name type="scientific">Coniosporium uncinatum</name>
    <dbReference type="NCBI Taxonomy" id="93489"/>
    <lineage>
        <taxon>Eukaryota</taxon>
        <taxon>Fungi</taxon>
        <taxon>Dikarya</taxon>
        <taxon>Ascomycota</taxon>
        <taxon>Pezizomycotina</taxon>
        <taxon>Dothideomycetes</taxon>
        <taxon>Dothideomycetes incertae sedis</taxon>
        <taxon>Coniosporium</taxon>
    </lineage>
</organism>
<sequence length="388" mass="42570">MVSKDDTHPDRGPALAGDGSDDTPDNGQIHEGSLKQNFLHRDRYFGALLFNLVAFILPALYSTLSKLWVANIDSSLVVLTDANTYMGVVVEVINEGLPRTAWVIIGDKAARSISSRVGLTYTLIAFQTVFGTILSIVLLAAAERFASSFVPADVRAVSISYVRISAFTSLGSSLETAIAYCTRALDKPDVPLIISSAKFAVNIILDLSLTAAFTGLFYFLWLSRRILRRAHDYRSARPSLNALMVLIGPGIMTFAESAVRNALYLWLVTTIVAMGSDYATAWGVFNTIRWGLVMVLVQALEQTSLAFVGHEWGKWRKRIGVDERHPRAAKQRLLCITCPAFISCAIALAIEVPMCILLSTVGAKPYAYWLSNSDRVAAITAHMWQTID</sequence>
<evidence type="ECO:0000313" key="2">
    <source>
        <dbReference type="Proteomes" id="UP001186974"/>
    </source>
</evidence>
<gene>
    <name evidence="1" type="ORF">LTS18_002746</name>
</gene>
<reference evidence="1" key="1">
    <citation type="submission" date="2024-09" db="EMBL/GenBank/DDBJ databases">
        <title>Black Yeasts Isolated from many extreme environments.</title>
        <authorList>
            <person name="Coleine C."/>
            <person name="Stajich J.E."/>
            <person name="Selbmann L."/>
        </authorList>
    </citation>
    <scope>NUCLEOTIDE SEQUENCE</scope>
    <source>
        <strain evidence="1">CCFEE 5737</strain>
    </source>
</reference>
<name>A0ACC3D7I4_9PEZI</name>
<accession>A0ACC3D7I4</accession>
<protein>
    <submittedName>
        <fullName evidence="1">Uncharacterized protein</fullName>
    </submittedName>
</protein>
<keyword evidence="2" id="KW-1185">Reference proteome</keyword>
<dbReference type="EMBL" id="JAWDJW010006993">
    <property type="protein sequence ID" value="KAK3063103.1"/>
    <property type="molecule type" value="Genomic_DNA"/>
</dbReference>
<dbReference type="Proteomes" id="UP001186974">
    <property type="component" value="Unassembled WGS sequence"/>
</dbReference>
<proteinExistence type="predicted"/>
<evidence type="ECO:0000313" key="1">
    <source>
        <dbReference type="EMBL" id="KAK3063103.1"/>
    </source>
</evidence>
<feature type="non-terminal residue" evidence="1">
    <location>
        <position position="388"/>
    </location>
</feature>